<dbReference type="AlphaFoldDB" id="A0A839V282"/>
<protein>
    <recommendedName>
        <fullName evidence="3">MerR family transcriptional regulator</fullName>
    </recommendedName>
</protein>
<evidence type="ECO:0008006" key="3">
    <source>
        <dbReference type="Google" id="ProtNLM"/>
    </source>
</evidence>
<sequence>MRDLQALRRELVAMIGQCHHGTVADCRIIEALAPRQ</sequence>
<proteinExistence type="predicted"/>
<dbReference type="Proteomes" id="UP000557688">
    <property type="component" value="Unassembled WGS sequence"/>
</dbReference>
<dbReference type="Gene3D" id="1.10.1660.10">
    <property type="match status" value="1"/>
</dbReference>
<organism evidence="1 2">
    <name type="scientific">Endobacter medicaginis</name>
    <dbReference type="NCBI Taxonomy" id="1181271"/>
    <lineage>
        <taxon>Bacteria</taxon>
        <taxon>Pseudomonadati</taxon>
        <taxon>Pseudomonadota</taxon>
        <taxon>Alphaproteobacteria</taxon>
        <taxon>Acetobacterales</taxon>
        <taxon>Acetobacteraceae</taxon>
        <taxon>Endobacter</taxon>
    </lineage>
</organism>
<name>A0A839V282_9PROT</name>
<dbReference type="EMBL" id="JACHXV010000005">
    <property type="protein sequence ID" value="MBB3173692.1"/>
    <property type="molecule type" value="Genomic_DNA"/>
</dbReference>
<evidence type="ECO:0000313" key="1">
    <source>
        <dbReference type="EMBL" id="MBB3173692.1"/>
    </source>
</evidence>
<accession>A0A839V282</accession>
<gene>
    <name evidence="1" type="ORF">FHR90_001524</name>
</gene>
<comment type="caution">
    <text evidence="1">The sequence shown here is derived from an EMBL/GenBank/DDBJ whole genome shotgun (WGS) entry which is preliminary data.</text>
</comment>
<evidence type="ECO:0000313" key="2">
    <source>
        <dbReference type="Proteomes" id="UP000557688"/>
    </source>
</evidence>
<reference evidence="1 2" key="1">
    <citation type="submission" date="2020-08" db="EMBL/GenBank/DDBJ databases">
        <title>Genomic Encyclopedia of Type Strains, Phase III (KMG-III): the genomes of soil and plant-associated and newly described type strains.</title>
        <authorList>
            <person name="Whitman W."/>
        </authorList>
    </citation>
    <scope>NUCLEOTIDE SEQUENCE [LARGE SCALE GENOMIC DNA]</scope>
    <source>
        <strain evidence="1 2">CECT 8088</strain>
    </source>
</reference>
<keyword evidence="2" id="KW-1185">Reference proteome</keyword>